<dbReference type="KEGG" id="smo:SELMODRAFT_437313"/>
<dbReference type="PANTHER" id="PTHR31579:SF1">
    <property type="entry name" value="OS03G0796600 PROTEIN"/>
    <property type="match status" value="1"/>
</dbReference>
<dbReference type="Pfam" id="PF04720">
    <property type="entry name" value="PDDEXK_6"/>
    <property type="match status" value="1"/>
</dbReference>
<dbReference type="HOGENOM" id="CLU_042726_3_1_1"/>
<dbReference type="OMA" id="MEQPRED"/>
<feature type="compositionally biased region" description="Basic and acidic residues" evidence="1">
    <location>
        <begin position="66"/>
        <end position="79"/>
    </location>
</feature>
<organism evidence="3">
    <name type="scientific">Selaginella moellendorffii</name>
    <name type="common">Spikemoss</name>
    <dbReference type="NCBI Taxonomy" id="88036"/>
    <lineage>
        <taxon>Eukaryota</taxon>
        <taxon>Viridiplantae</taxon>
        <taxon>Streptophyta</taxon>
        <taxon>Embryophyta</taxon>
        <taxon>Tracheophyta</taxon>
        <taxon>Lycopodiopsida</taxon>
        <taxon>Selaginellales</taxon>
        <taxon>Selaginellaceae</taxon>
        <taxon>Selaginella</taxon>
    </lineage>
</organism>
<keyword evidence="3" id="KW-1185">Reference proteome</keyword>
<dbReference type="Proteomes" id="UP000001514">
    <property type="component" value="Unassembled WGS sequence"/>
</dbReference>
<dbReference type="NCBIfam" id="TIGR01615">
    <property type="entry name" value="A_thal_3542"/>
    <property type="match status" value="1"/>
</dbReference>
<dbReference type="OrthoDB" id="548115at2759"/>
<protein>
    <submittedName>
        <fullName evidence="2">Uncharacterized protein</fullName>
    </submittedName>
</protein>
<evidence type="ECO:0000256" key="1">
    <source>
        <dbReference type="SAM" id="MobiDB-lite"/>
    </source>
</evidence>
<dbReference type="PANTHER" id="PTHR31579">
    <property type="entry name" value="OS03G0796600 PROTEIN"/>
    <property type="match status" value="1"/>
</dbReference>
<accession>D8QQ38</accession>
<dbReference type="Gramene" id="EFJ38392">
    <property type="protein sequence ID" value="EFJ38392"/>
    <property type="gene ID" value="SELMODRAFT_437313"/>
</dbReference>
<feature type="region of interest" description="Disordered" evidence="1">
    <location>
        <begin position="377"/>
        <end position="396"/>
    </location>
</feature>
<evidence type="ECO:0000313" key="3">
    <source>
        <dbReference type="Proteomes" id="UP000001514"/>
    </source>
</evidence>
<feature type="region of interest" description="Disordered" evidence="1">
    <location>
        <begin position="66"/>
        <end position="87"/>
    </location>
</feature>
<dbReference type="AlphaFoldDB" id="D8QQ38"/>
<dbReference type="InParanoid" id="D8QQ38"/>
<dbReference type="eggNOG" id="ENOG502QRQ0">
    <property type="taxonomic scope" value="Eukaryota"/>
</dbReference>
<proteinExistence type="predicted"/>
<name>D8QQ38_SELML</name>
<gene>
    <name evidence="2" type="ORF">SELMODRAFT_437313</name>
</gene>
<dbReference type="InterPro" id="IPR006502">
    <property type="entry name" value="PDDEXK-like"/>
</dbReference>
<dbReference type="EMBL" id="GL377565">
    <property type="protein sequence ID" value="EFJ38392.1"/>
    <property type="molecule type" value="Genomic_DNA"/>
</dbReference>
<sequence length="455" mass="49239">MTAMLAYQNVGSSMARKMEQPREDFAMSAQTSQAKKAAVAINPATVVSAFHLVSRANNPVAEVRAKEVASSDSGGDHGKIYQSSGSEHEPSSVCLAAMVDEFMEEAAFGKCRSKNPCSSKGDERGSDLGGEVLDYLKGFTACSSEEELALLSDVTAAVTVVKNKAIEICNEGMDCASGCAKRATLRSLRSAGHNAAICKSRWDHGGGFPGGDYEYIDVLIERSDGKLERLIVDIDFRGQFEIARPTDRYTAIVHELPAIFVGGAERLQQIVNLMCNGVKESLKKRGMPLPPWRKPEYMRAKWLSAYKRTTNESPPRHETSDEKRELLNTALLRGSRWHSRFTNEVELLMVERNDTSTSTATAITITANTVSELQQSNKKFTEPGSSSLLPSRRGRGGNEITAVATEWKPPAVGSSRKIKPAGVAGLASVLIEAGLSTLASEQRASSRNPCMVAVS</sequence>
<reference evidence="2 3" key="1">
    <citation type="journal article" date="2011" name="Science">
        <title>The Selaginella genome identifies genetic changes associated with the evolution of vascular plants.</title>
        <authorList>
            <person name="Banks J.A."/>
            <person name="Nishiyama T."/>
            <person name="Hasebe M."/>
            <person name="Bowman J.L."/>
            <person name="Gribskov M."/>
            <person name="dePamphilis C."/>
            <person name="Albert V.A."/>
            <person name="Aono N."/>
            <person name="Aoyama T."/>
            <person name="Ambrose B.A."/>
            <person name="Ashton N.W."/>
            <person name="Axtell M.J."/>
            <person name="Barker E."/>
            <person name="Barker M.S."/>
            <person name="Bennetzen J.L."/>
            <person name="Bonawitz N.D."/>
            <person name="Chapple C."/>
            <person name="Cheng C."/>
            <person name="Correa L.G."/>
            <person name="Dacre M."/>
            <person name="DeBarry J."/>
            <person name="Dreyer I."/>
            <person name="Elias M."/>
            <person name="Engstrom E.M."/>
            <person name="Estelle M."/>
            <person name="Feng L."/>
            <person name="Finet C."/>
            <person name="Floyd S.K."/>
            <person name="Frommer W.B."/>
            <person name="Fujita T."/>
            <person name="Gramzow L."/>
            <person name="Gutensohn M."/>
            <person name="Harholt J."/>
            <person name="Hattori M."/>
            <person name="Heyl A."/>
            <person name="Hirai T."/>
            <person name="Hiwatashi Y."/>
            <person name="Ishikawa M."/>
            <person name="Iwata M."/>
            <person name="Karol K.G."/>
            <person name="Koehler B."/>
            <person name="Kolukisaoglu U."/>
            <person name="Kubo M."/>
            <person name="Kurata T."/>
            <person name="Lalonde S."/>
            <person name="Li K."/>
            <person name="Li Y."/>
            <person name="Litt A."/>
            <person name="Lyons E."/>
            <person name="Manning G."/>
            <person name="Maruyama T."/>
            <person name="Michael T.P."/>
            <person name="Mikami K."/>
            <person name="Miyazaki S."/>
            <person name="Morinaga S."/>
            <person name="Murata T."/>
            <person name="Mueller-Roeber B."/>
            <person name="Nelson D.R."/>
            <person name="Obara M."/>
            <person name="Oguri Y."/>
            <person name="Olmstead R.G."/>
            <person name="Onodera N."/>
            <person name="Petersen B.L."/>
            <person name="Pils B."/>
            <person name="Prigge M."/>
            <person name="Rensing S.A."/>
            <person name="Riano-Pachon D.M."/>
            <person name="Roberts A.W."/>
            <person name="Sato Y."/>
            <person name="Scheller H.V."/>
            <person name="Schulz B."/>
            <person name="Schulz C."/>
            <person name="Shakirov E.V."/>
            <person name="Shibagaki N."/>
            <person name="Shinohara N."/>
            <person name="Shippen D.E."/>
            <person name="Soerensen I."/>
            <person name="Sotooka R."/>
            <person name="Sugimoto N."/>
            <person name="Sugita M."/>
            <person name="Sumikawa N."/>
            <person name="Tanurdzic M."/>
            <person name="Theissen G."/>
            <person name="Ulvskov P."/>
            <person name="Wakazuki S."/>
            <person name="Weng J.K."/>
            <person name="Willats W.W."/>
            <person name="Wipf D."/>
            <person name="Wolf P.G."/>
            <person name="Yang L."/>
            <person name="Zimmer A.D."/>
            <person name="Zhu Q."/>
            <person name="Mitros T."/>
            <person name="Hellsten U."/>
            <person name="Loque D."/>
            <person name="Otillar R."/>
            <person name="Salamov A."/>
            <person name="Schmutz J."/>
            <person name="Shapiro H."/>
            <person name="Lindquist E."/>
            <person name="Lucas S."/>
            <person name="Rokhsar D."/>
            <person name="Grigoriev I.V."/>
        </authorList>
    </citation>
    <scope>NUCLEOTIDE SEQUENCE [LARGE SCALE GENOMIC DNA]</scope>
</reference>
<evidence type="ECO:0000313" key="2">
    <source>
        <dbReference type="EMBL" id="EFJ38392.1"/>
    </source>
</evidence>
<dbReference type="FunCoup" id="D8QQ38">
    <property type="interactions" value="2"/>
</dbReference>